<feature type="compositionally biased region" description="Polar residues" evidence="1">
    <location>
        <begin position="1387"/>
        <end position="1396"/>
    </location>
</feature>
<feature type="compositionally biased region" description="Polar residues" evidence="1">
    <location>
        <begin position="708"/>
        <end position="723"/>
    </location>
</feature>
<evidence type="ECO:0000256" key="1">
    <source>
        <dbReference type="SAM" id="MobiDB-lite"/>
    </source>
</evidence>
<feature type="compositionally biased region" description="Low complexity" evidence="1">
    <location>
        <begin position="441"/>
        <end position="459"/>
    </location>
</feature>
<feature type="compositionally biased region" description="Polar residues" evidence="1">
    <location>
        <begin position="1214"/>
        <end position="1228"/>
    </location>
</feature>
<feature type="compositionally biased region" description="Basic and acidic residues" evidence="1">
    <location>
        <begin position="966"/>
        <end position="978"/>
    </location>
</feature>
<feature type="region of interest" description="Disordered" evidence="1">
    <location>
        <begin position="265"/>
        <end position="301"/>
    </location>
</feature>
<keyword evidence="3" id="KW-1185">Reference proteome</keyword>
<feature type="compositionally biased region" description="Low complexity" evidence="1">
    <location>
        <begin position="1279"/>
        <end position="1296"/>
    </location>
</feature>
<feature type="region of interest" description="Disordered" evidence="1">
    <location>
        <begin position="894"/>
        <end position="933"/>
    </location>
</feature>
<feature type="region of interest" description="Disordered" evidence="1">
    <location>
        <begin position="949"/>
        <end position="998"/>
    </location>
</feature>
<feature type="region of interest" description="Disordered" evidence="1">
    <location>
        <begin position="330"/>
        <end position="821"/>
    </location>
</feature>
<feature type="compositionally biased region" description="Low complexity" evidence="1">
    <location>
        <begin position="1437"/>
        <end position="1448"/>
    </location>
</feature>
<feature type="compositionally biased region" description="Polar residues" evidence="1">
    <location>
        <begin position="516"/>
        <end position="529"/>
    </location>
</feature>
<feature type="compositionally biased region" description="Polar residues" evidence="1">
    <location>
        <begin position="906"/>
        <end position="933"/>
    </location>
</feature>
<dbReference type="Gene3D" id="1.10.20.10">
    <property type="entry name" value="Histone, subunit A"/>
    <property type="match status" value="1"/>
</dbReference>
<reference evidence="2 3" key="1">
    <citation type="journal article" date="2020" name="Fungal Divers.">
        <title>Resolving the Mortierellaceae phylogeny through synthesis of multi-gene phylogenetics and phylogenomics.</title>
        <authorList>
            <person name="Vandepol N."/>
            <person name="Liber J."/>
            <person name="Desiro A."/>
            <person name="Na H."/>
            <person name="Kennedy M."/>
            <person name="Barry K."/>
            <person name="Grigoriev I.V."/>
            <person name="Miller A.N."/>
            <person name="O'Donnell K."/>
            <person name="Stajich J.E."/>
            <person name="Bonito G."/>
        </authorList>
    </citation>
    <scope>NUCLEOTIDE SEQUENCE [LARGE SCALE GENOMIC DNA]</scope>
    <source>
        <strain evidence="2 3">AD045</strain>
    </source>
</reference>
<feature type="region of interest" description="Disordered" evidence="1">
    <location>
        <begin position="1138"/>
        <end position="1448"/>
    </location>
</feature>
<accession>A0ABQ7K8D7</accession>
<feature type="compositionally biased region" description="Acidic residues" evidence="1">
    <location>
        <begin position="1091"/>
        <end position="1108"/>
    </location>
</feature>
<feature type="compositionally biased region" description="Polar residues" evidence="1">
    <location>
        <begin position="1055"/>
        <end position="1076"/>
    </location>
</feature>
<feature type="compositionally biased region" description="Basic and acidic residues" evidence="1">
    <location>
        <begin position="1361"/>
        <end position="1370"/>
    </location>
</feature>
<feature type="compositionally biased region" description="Low complexity" evidence="1">
    <location>
        <begin position="603"/>
        <end position="626"/>
    </location>
</feature>
<feature type="compositionally biased region" description="Polar residues" evidence="1">
    <location>
        <begin position="736"/>
        <end position="758"/>
    </location>
</feature>
<feature type="compositionally biased region" description="Low complexity" evidence="1">
    <location>
        <begin position="894"/>
        <end position="905"/>
    </location>
</feature>
<evidence type="ECO:0000313" key="2">
    <source>
        <dbReference type="EMBL" id="KAG0293359.1"/>
    </source>
</evidence>
<feature type="compositionally biased region" description="Polar residues" evidence="1">
    <location>
        <begin position="1036"/>
        <end position="1048"/>
    </location>
</feature>
<feature type="compositionally biased region" description="Pro residues" evidence="1">
    <location>
        <begin position="769"/>
        <end position="785"/>
    </location>
</feature>
<evidence type="ECO:0000313" key="3">
    <source>
        <dbReference type="Proteomes" id="UP001194696"/>
    </source>
</evidence>
<proteinExistence type="predicted"/>
<feature type="compositionally biased region" description="Low complexity" evidence="1">
    <location>
        <begin position="503"/>
        <end position="515"/>
    </location>
</feature>
<sequence length="1588" mass="171461">MSEKRKEVRYIAQKFANAILADTSSYIISTDGLQALNAFLDELLFILVDTAKGLETTRIKSAVYQIFPTALGKNAIVEAELEAKSYIDMGGKDTSNHLGNSGQSATSSLFNADSDETRVEQVFEQFRTKCQYYSKLGERLGSPAGNPNNAIVVPTLIAIYVTAVLEHIAEYVLQIGSTIADRQDHADMVTVREIYVALLEDRQIEHTFEIMILKTQLQKRFRHSLIMPGTGPRPEELQPATVKRSGSWGKQLRLGNVDKPKLDVQLPTDFEDDDTSFDPNRPQFGDWDEPPDEENKAKKKSDFEMLFSSGETMKVSLTPNRLRTIEVHRKAGGASGPMATRSNSRAASVLGGKEGKSHGRRPSHGATAAAAAAASANGPPTIGARKSSQAPTTVDVHGQPSVPATPSVPAIPANFGVSQPTLKKQGQHGAAPDALPLSPMQNMQVRQQQQQQQPAKGQQPSEYHGLGIANKSSSTQMENGRASTSTFESQLTLSTAGASSMAPSSPVTSRSPVSPNGSIKSPAQATNDLVNLLGGGSSQPMYSEQGEPPMSPTLDAGQTKKENPIKSFMGRLGRNSIQRTSMDSNISNPAPSPTSIRSFNTNNGGAPASGSTSGSTNGSVSSGYSGQTSVTTATYQGSGQNLYDQPPLSPSRPSPTDQRQNMGFPMPPDSSSANRNLVGAIKPSSGAYNKPPPSIPTPLNMVAAHPNNFASSTSALHHQQQKPMSPDVGGFPIPSRNASLNHDLTSPTKTTFTNSYDTRTGLEAGLPRPLSPRPASPRPSSPRPSSPLQSPQTHQPHPLRHNSLENNGQGTAPGGILAPSPLSNSISGSNISPSTSSTSLIMYGKVSLIQDQLTKTTQPPVHGFKPQEHLQKHPNRISLEGTIRANPFYQQDRSSVRSSLADLSSTAGSSPNSAEISALGSNHTKSGSVPGTPTALPTSAFLKVAATPTSASSPAVGSSCDSDASNDQRDEDEKRGMSNRDGMVSPATSPELGTLNNRLPSATTRTLAATSASAAALFAAKQQHQNQQHQMVTPPVSESNQQFKSTEANQDDEASLSSPTTRRASVGSQNASTNRQFHVYADKKAFGEETLSPEEEEDDEEEEEDEEIPYVAVVPRSVPGGANRHSIFVDEAAQAMDALSRARHRQSMRLEGEEVDDDDDDEEDEDEDYPHGIAPPEKWHYSDLEDEDEDEEEDENDDDSVNGDRRRRHESFMSAKSTFMPNGSSVSLVSAYAGQDDDEDDSSIEGGNNNKTRHLQKDTQEEVDGDQIREREVQSLEVQSSTEKQQQQQDMSSVHQDLTPGDFVKDDEYTAEHLIPVGGSDDEEDRNGEDEDESESSDDLEDNDDEEGQDRRIYLQQLRHQAREARRLERLANGGVDSKNKKKNRSINDTTTSNAGTRHIKKVPSLDSTGGSSSGLKKKTLRKGHSKENLRDHDRPQTPTTPVPTTQIIPLTPTDFVLIRQKLFAAGNFEASMRMLDTIFHAAMAKMVEGRERGVQTEPMAAFELQVQEKAAVAAAADVVAVDESKNVEVPIVKAVTVSTSISTSTDDLQQDVKKKTWVDTAVETPAVVPIEDDDDEDRVVEWLLAGW</sequence>
<feature type="compositionally biased region" description="Acidic residues" evidence="1">
    <location>
        <begin position="1320"/>
        <end position="1348"/>
    </location>
</feature>
<gene>
    <name evidence="2" type="ORF">BGZ96_002936</name>
</gene>
<organism evidence="2 3">
    <name type="scientific">Linnemannia gamsii</name>
    <dbReference type="NCBI Taxonomy" id="64522"/>
    <lineage>
        <taxon>Eukaryota</taxon>
        <taxon>Fungi</taxon>
        <taxon>Fungi incertae sedis</taxon>
        <taxon>Mucoromycota</taxon>
        <taxon>Mortierellomycotina</taxon>
        <taxon>Mortierellomycetes</taxon>
        <taxon>Mortierellales</taxon>
        <taxon>Mortierellaceae</taxon>
        <taxon>Linnemannia</taxon>
    </lineage>
</organism>
<feature type="compositionally biased region" description="Acidic residues" evidence="1">
    <location>
        <begin position="1184"/>
        <end position="1201"/>
    </location>
</feature>
<feature type="compositionally biased region" description="Low complexity" evidence="1">
    <location>
        <begin position="1019"/>
        <end position="1030"/>
    </location>
</feature>
<feature type="compositionally biased region" description="Low complexity" evidence="1">
    <location>
        <begin position="949"/>
        <end position="959"/>
    </location>
</feature>
<dbReference type="EMBL" id="JAAAIM010000159">
    <property type="protein sequence ID" value="KAG0293359.1"/>
    <property type="molecule type" value="Genomic_DNA"/>
</dbReference>
<comment type="caution">
    <text evidence="2">The sequence shown here is derived from an EMBL/GenBank/DDBJ whole genome shotgun (WGS) entry which is preliminary data.</text>
</comment>
<feature type="compositionally biased region" description="Basic and acidic residues" evidence="1">
    <location>
        <begin position="1426"/>
        <end position="1436"/>
    </location>
</feature>
<feature type="compositionally biased region" description="Low complexity" evidence="1">
    <location>
        <begin position="366"/>
        <end position="376"/>
    </location>
</feature>
<name>A0ABQ7K8D7_9FUNG</name>
<feature type="compositionally biased region" description="Basic residues" evidence="1">
    <location>
        <begin position="1416"/>
        <end position="1425"/>
    </location>
</feature>
<feature type="compositionally biased region" description="Basic and acidic residues" evidence="1">
    <location>
        <begin position="1255"/>
        <end position="1274"/>
    </location>
</feature>
<feature type="compositionally biased region" description="Polar residues" evidence="1">
    <location>
        <begin position="627"/>
        <end position="643"/>
    </location>
</feature>
<feature type="compositionally biased region" description="Acidic residues" evidence="1">
    <location>
        <begin position="1153"/>
        <end position="1168"/>
    </location>
</feature>
<feature type="region of interest" description="Disordered" evidence="1">
    <location>
        <begin position="228"/>
        <end position="248"/>
    </location>
</feature>
<feature type="compositionally biased region" description="Polar residues" evidence="1">
    <location>
        <begin position="470"/>
        <end position="502"/>
    </location>
</feature>
<feature type="compositionally biased region" description="Polar residues" evidence="1">
    <location>
        <begin position="575"/>
        <end position="602"/>
    </location>
</feature>
<feature type="region of interest" description="Disordered" evidence="1">
    <location>
        <begin position="1019"/>
        <end position="1123"/>
    </location>
</feature>
<dbReference type="Proteomes" id="UP001194696">
    <property type="component" value="Unassembled WGS sequence"/>
</dbReference>
<dbReference type="InterPro" id="IPR009072">
    <property type="entry name" value="Histone-fold"/>
</dbReference>
<protein>
    <submittedName>
        <fullName evidence="2">Uncharacterized protein</fullName>
    </submittedName>
</protein>